<dbReference type="STRING" id="1387277.SAMN06295998_101255"/>
<feature type="transmembrane region" description="Helical" evidence="1">
    <location>
        <begin position="7"/>
        <end position="25"/>
    </location>
</feature>
<dbReference type="AlphaFoldDB" id="A0A1W1Z564"/>
<protein>
    <submittedName>
        <fullName evidence="2">Uncharacterized protein</fullName>
    </submittedName>
</protein>
<reference evidence="2 3" key="1">
    <citation type="submission" date="2017-04" db="EMBL/GenBank/DDBJ databases">
        <authorList>
            <person name="Afonso C.L."/>
            <person name="Miller P.J."/>
            <person name="Scott M.A."/>
            <person name="Spackman E."/>
            <person name="Goraichik I."/>
            <person name="Dimitrov K.M."/>
            <person name="Suarez D.L."/>
            <person name="Swayne D.E."/>
        </authorList>
    </citation>
    <scope>NUCLEOTIDE SEQUENCE [LARGE SCALE GENOMIC DNA]</scope>
    <source>
        <strain evidence="2 3">CGMCC 1.12644</strain>
    </source>
</reference>
<keyword evidence="1" id="KW-0472">Membrane</keyword>
<keyword evidence="1" id="KW-1133">Transmembrane helix</keyword>
<evidence type="ECO:0000313" key="3">
    <source>
        <dbReference type="Proteomes" id="UP000192330"/>
    </source>
</evidence>
<dbReference type="RefSeq" id="WP_179141402.1">
    <property type="nucleotide sequence ID" value="NZ_FWYD01000001.1"/>
</dbReference>
<proteinExistence type="predicted"/>
<evidence type="ECO:0000313" key="2">
    <source>
        <dbReference type="EMBL" id="SMC43617.1"/>
    </source>
</evidence>
<evidence type="ECO:0000256" key="1">
    <source>
        <dbReference type="SAM" id="Phobius"/>
    </source>
</evidence>
<dbReference type="EMBL" id="FWYD01000001">
    <property type="protein sequence ID" value="SMC43617.1"/>
    <property type="molecule type" value="Genomic_DNA"/>
</dbReference>
<keyword evidence="1" id="KW-0812">Transmembrane</keyword>
<name>A0A1W1Z564_9RHOB</name>
<dbReference type="Proteomes" id="UP000192330">
    <property type="component" value="Unassembled WGS sequence"/>
</dbReference>
<organism evidence="2 3">
    <name type="scientific">Primorskyibacter flagellatus</name>
    <dbReference type="NCBI Taxonomy" id="1387277"/>
    <lineage>
        <taxon>Bacteria</taxon>
        <taxon>Pseudomonadati</taxon>
        <taxon>Pseudomonadota</taxon>
        <taxon>Alphaproteobacteria</taxon>
        <taxon>Rhodobacterales</taxon>
        <taxon>Roseobacteraceae</taxon>
        <taxon>Primorskyibacter</taxon>
    </lineage>
</organism>
<keyword evidence="3" id="KW-1185">Reference proteome</keyword>
<accession>A0A1W1Z564</accession>
<sequence>MGRILKWVFYLLVLGAIALVAYAYVGPFFGADFSAPASEIREPVTLNAK</sequence>
<gene>
    <name evidence="2" type="ORF">SAMN06295998_101255</name>
</gene>